<keyword evidence="5" id="KW-0175">Coiled coil</keyword>
<dbReference type="EMBL" id="JACEFO010001629">
    <property type="protein sequence ID" value="KAF8727993.1"/>
    <property type="molecule type" value="Genomic_DNA"/>
</dbReference>
<dbReference type="SUPFAM" id="SSF52833">
    <property type="entry name" value="Thioredoxin-like"/>
    <property type="match status" value="1"/>
</dbReference>
<dbReference type="PROSITE" id="PS50404">
    <property type="entry name" value="GST_NTER"/>
    <property type="match status" value="1"/>
</dbReference>
<dbReference type="InterPro" id="IPR004046">
    <property type="entry name" value="GST_C"/>
</dbReference>
<feature type="compositionally biased region" description="Low complexity" evidence="6">
    <location>
        <begin position="14"/>
        <end position="23"/>
    </location>
</feature>
<evidence type="ECO:0000313" key="10">
    <source>
        <dbReference type="Proteomes" id="UP000636709"/>
    </source>
</evidence>
<keyword evidence="10" id="KW-1185">Reference proteome</keyword>
<dbReference type="GO" id="GO:0004364">
    <property type="term" value="F:glutathione transferase activity"/>
    <property type="evidence" value="ECO:0007669"/>
    <property type="project" value="UniProtKB-EC"/>
</dbReference>
<dbReference type="AlphaFoldDB" id="A0A835KHQ5"/>
<comment type="similarity">
    <text evidence="1">Belongs to the GST superfamily. Phi family.</text>
</comment>
<dbReference type="FunFam" id="1.20.1050.10:FF:000103">
    <property type="entry name" value="Glutathione S-transferase F9"/>
    <property type="match status" value="1"/>
</dbReference>
<evidence type="ECO:0000259" key="7">
    <source>
        <dbReference type="PROSITE" id="PS50404"/>
    </source>
</evidence>
<dbReference type="InterPro" id="IPR040079">
    <property type="entry name" value="Glutathione_S-Trfase"/>
</dbReference>
<dbReference type="Gramene" id="Dexi9B01G0028890.1">
    <property type="protein sequence ID" value="Dexi9B01G0028890.1:cds"/>
    <property type="gene ID" value="Dexi9B01G0028890"/>
</dbReference>
<dbReference type="Pfam" id="PF00043">
    <property type="entry name" value="GST_C"/>
    <property type="match status" value="1"/>
</dbReference>
<feature type="region of interest" description="Disordered" evidence="6">
    <location>
        <begin position="1"/>
        <end position="23"/>
    </location>
</feature>
<sequence length="291" mass="33058">MCIYSPPEHTDLHTATSTSTPPRAAGSCLIFSPTFCYLRQIHRRSEKMSAKVFGSPASSEVARVMTCLFEKDVEFQLIRVDSFRGPKRMPQYLKLQPHGEALSFEDGGVTLVESRKILRHIADKYKNQGNKDLFGPGALERASIEQWLQTEAQSFDIPSAEMVYSLSYLPPDMPLDTGRGGLLPVGGMHPSHRQKMEEMLQRFEKSRKDLGKLLDIYEQRLGEEEFLAGSKFTLADLSHLPNADRLAADPRSARLIESRKNVSRWWYTISGRDSWRRVKELQRPPSAEAPF</sequence>
<dbReference type="InterPro" id="IPR034347">
    <property type="entry name" value="GST_Phi_C"/>
</dbReference>
<dbReference type="EC" id="2.5.1.18" evidence="2"/>
<organism evidence="9 10">
    <name type="scientific">Digitaria exilis</name>
    <dbReference type="NCBI Taxonomy" id="1010633"/>
    <lineage>
        <taxon>Eukaryota</taxon>
        <taxon>Viridiplantae</taxon>
        <taxon>Streptophyta</taxon>
        <taxon>Embryophyta</taxon>
        <taxon>Tracheophyta</taxon>
        <taxon>Spermatophyta</taxon>
        <taxon>Magnoliopsida</taxon>
        <taxon>Liliopsida</taxon>
        <taxon>Poales</taxon>
        <taxon>Poaceae</taxon>
        <taxon>PACMAD clade</taxon>
        <taxon>Panicoideae</taxon>
        <taxon>Panicodae</taxon>
        <taxon>Paniceae</taxon>
        <taxon>Anthephorinae</taxon>
        <taxon>Digitaria</taxon>
    </lineage>
</organism>
<dbReference type="SUPFAM" id="SSF47616">
    <property type="entry name" value="GST C-terminal domain-like"/>
    <property type="match status" value="1"/>
</dbReference>
<evidence type="ECO:0000259" key="8">
    <source>
        <dbReference type="PROSITE" id="PS50405"/>
    </source>
</evidence>
<protein>
    <recommendedName>
        <fullName evidence="2">glutathione transferase</fullName>
        <ecNumber evidence="2">2.5.1.18</ecNumber>
    </recommendedName>
</protein>
<dbReference type="InterPro" id="IPR036282">
    <property type="entry name" value="Glutathione-S-Trfase_C_sf"/>
</dbReference>
<evidence type="ECO:0000256" key="1">
    <source>
        <dbReference type="ARBA" id="ARBA00010128"/>
    </source>
</evidence>
<name>A0A835KHQ5_9POAL</name>
<evidence type="ECO:0000256" key="2">
    <source>
        <dbReference type="ARBA" id="ARBA00012452"/>
    </source>
</evidence>
<dbReference type="InterPro" id="IPR036249">
    <property type="entry name" value="Thioredoxin-like_sf"/>
</dbReference>
<accession>A0A835KHQ5</accession>
<evidence type="ECO:0000256" key="5">
    <source>
        <dbReference type="SAM" id="Coils"/>
    </source>
</evidence>
<dbReference type="PANTHER" id="PTHR43900:SF79">
    <property type="entry name" value="GLUTATHIONE S-TRANSFERASE"/>
    <property type="match status" value="1"/>
</dbReference>
<reference evidence="9" key="1">
    <citation type="submission" date="2020-07" db="EMBL/GenBank/DDBJ databases">
        <title>Genome sequence and genetic diversity analysis of an under-domesticated orphan crop, white fonio (Digitaria exilis).</title>
        <authorList>
            <person name="Bennetzen J.L."/>
            <person name="Chen S."/>
            <person name="Ma X."/>
            <person name="Wang X."/>
            <person name="Yssel A.E.J."/>
            <person name="Chaluvadi S.R."/>
            <person name="Johnson M."/>
            <person name="Gangashetty P."/>
            <person name="Hamidou F."/>
            <person name="Sanogo M.D."/>
            <person name="Zwaenepoel A."/>
            <person name="Wallace J."/>
            <person name="Van De Peer Y."/>
            <person name="Van Deynze A."/>
        </authorList>
    </citation>
    <scope>NUCLEOTIDE SEQUENCE</scope>
    <source>
        <tissue evidence="9">Leaves</tissue>
    </source>
</reference>
<dbReference type="Pfam" id="PF02798">
    <property type="entry name" value="GST_N"/>
    <property type="match status" value="1"/>
</dbReference>
<gene>
    <name evidence="9" type="ORF">HU200_018566</name>
</gene>
<keyword evidence="3" id="KW-0808">Transferase</keyword>
<dbReference type="SFLD" id="SFLDS00019">
    <property type="entry name" value="Glutathione_Transferase_(cytos"/>
    <property type="match status" value="1"/>
</dbReference>
<feature type="domain" description="GST C-terminal" evidence="8">
    <location>
        <begin position="137"/>
        <end position="291"/>
    </location>
</feature>
<dbReference type="GO" id="GO:0005737">
    <property type="term" value="C:cytoplasm"/>
    <property type="evidence" value="ECO:0007669"/>
    <property type="project" value="TreeGrafter"/>
</dbReference>
<dbReference type="Proteomes" id="UP000636709">
    <property type="component" value="Unassembled WGS sequence"/>
</dbReference>
<dbReference type="GO" id="GO:0043295">
    <property type="term" value="F:glutathione binding"/>
    <property type="evidence" value="ECO:0007669"/>
    <property type="project" value="TreeGrafter"/>
</dbReference>
<evidence type="ECO:0000256" key="6">
    <source>
        <dbReference type="SAM" id="MobiDB-lite"/>
    </source>
</evidence>
<dbReference type="GO" id="GO:0006749">
    <property type="term" value="P:glutathione metabolic process"/>
    <property type="evidence" value="ECO:0007669"/>
    <property type="project" value="TreeGrafter"/>
</dbReference>
<comment type="catalytic activity">
    <reaction evidence="4">
        <text>RX + glutathione = an S-substituted glutathione + a halide anion + H(+)</text>
        <dbReference type="Rhea" id="RHEA:16437"/>
        <dbReference type="ChEBI" id="CHEBI:15378"/>
        <dbReference type="ChEBI" id="CHEBI:16042"/>
        <dbReference type="ChEBI" id="CHEBI:17792"/>
        <dbReference type="ChEBI" id="CHEBI:57925"/>
        <dbReference type="ChEBI" id="CHEBI:90779"/>
        <dbReference type="EC" id="2.5.1.18"/>
    </reaction>
</comment>
<dbReference type="InterPro" id="IPR004045">
    <property type="entry name" value="Glutathione_S-Trfase_N"/>
</dbReference>
<evidence type="ECO:0000313" key="9">
    <source>
        <dbReference type="EMBL" id="KAF8727993.1"/>
    </source>
</evidence>
<evidence type="ECO:0000256" key="4">
    <source>
        <dbReference type="ARBA" id="ARBA00047960"/>
    </source>
</evidence>
<dbReference type="OrthoDB" id="422574at2759"/>
<dbReference type="CDD" id="cd03187">
    <property type="entry name" value="GST_C_Phi"/>
    <property type="match status" value="1"/>
</dbReference>
<feature type="domain" description="GST N-terminal" evidence="7">
    <location>
        <begin position="48"/>
        <end position="129"/>
    </location>
</feature>
<dbReference type="InterPro" id="IPR010987">
    <property type="entry name" value="Glutathione-S-Trfase_C-like"/>
</dbReference>
<feature type="coiled-coil region" evidence="5">
    <location>
        <begin position="193"/>
        <end position="220"/>
    </location>
</feature>
<dbReference type="Gene3D" id="1.20.1050.10">
    <property type="match status" value="1"/>
</dbReference>
<dbReference type="PANTHER" id="PTHR43900">
    <property type="entry name" value="GLUTATHIONE S-TRANSFERASE RHO"/>
    <property type="match status" value="1"/>
</dbReference>
<dbReference type="SFLD" id="SFLDG00358">
    <property type="entry name" value="Main_(cytGST)"/>
    <property type="match status" value="1"/>
</dbReference>
<dbReference type="PROSITE" id="PS50405">
    <property type="entry name" value="GST_CTER"/>
    <property type="match status" value="1"/>
</dbReference>
<evidence type="ECO:0000256" key="3">
    <source>
        <dbReference type="ARBA" id="ARBA00022679"/>
    </source>
</evidence>
<comment type="caution">
    <text evidence="9">The sequence shown here is derived from an EMBL/GenBank/DDBJ whole genome shotgun (WGS) entry which is preliminary data.</text>
</comment>
<proteinExistence type="inferred from homology"/>
<dbReference type="GO" id="GO:0009636">
    <property type="term" value="P:response to toxic substance"/>
    <property type="evidence" value="ECO:0007669"/>
    <property type="project" value="UniProtKB-ARBA"/>
</dbReference>
<dbReference type="Gene3D" id="3.40.30.10">
    <property type="entry name" value="Glutaredoxin"/>
    <property type="match status" value="1"/>
</dbReference>
<dbReference type="FunFam" id="3.40.30.10:FF:000016">
    <property type="entry name" value="Glutathione S-transferase F2"/>
    <property type="match status" value="1"/>
</dbReference>